<dbReference type="Proteomes" id="UP000000707">
    <property type="component" value="Unassembled WGS sequence"/>
</dbReference>
<reference evidence="2 3" key="1">
    <citation type="journal article" date="2011" name="Proc. Natl. Acad. Sci. U.S.A.">
        <title>Comparative genomics of xylose-fermenting fungi for enhanced biofuel production.</title>
        <authorList>
            <person name="Wohlbach D.J."/>
            <person name="Kuo A."/>
            <person name="Sato T.K."/>
            <person name="Potts K.M."/>
            <person name="Salamov A.A."/>
            <person name="LaButti K.M."/>
            <person name="Sun H."/>
            <person name="Clum A."/>
            <person name="Pangilinan J.L."/>
            <person name="Lindquist E.A."/>
            <person name="Lucas S."/>
            <person name="Lapidus A."/>
            <person name="Jin M."/>
            <person name="Gunawan C."/>
            <person name="Balan V."/>
            <person name="Dale B.E."/>
            <person name="Jeffries T.W."/>
            <person name="Zinkel R."/>
            <person name="Barry K.W."/>
            <person name="Grigoriev I.V."/>
            <person name="Gasch A.P."/>
        </authorList>
    </citation>
    <scope>NUCLEOTIDE SEQUENCE [LARGE SCALE GENOMIC DNA]</scope>
    <source>
        <strain evidence="3">ATCC 10573 / BCRC 21748 / CBS 615 / JCM 9827 / NBRC 10315 / NRRL Y-1498 / VKM Y-70</strain>
    </source>
</reference>
<evidence type="ECO:0000256" key="1">
    <source>
        <dbReference type="SAM" id="MobiDB-lite"/>
    </source>
</evidence>
<organism evidence="3">
    <name type="scientific">Candida tenuis (strain ATCC 10573 / BCRC 21748 / CBS 615 / JCM 9827 / NBRC 10315 / NRRL Y-1498 / VKM Y-70)</name>
    <name type="common">Yeast</name>
    <name type="synonym">Yamadazyma tenuis</name>
    <dbReference type="NCBI Taxonomy" id="590646"/>
    <lineage>
        <taxon>Eukaryota</taxon>
        <taxon>Fungi</taxon>
        <taxon>Dikarya</taxon>
        <taxon>Ascomycota</taxon>
        <taxon>Saccharomycotina</taxon>
        <taxon>Pichiomycetes</taxon>
        <taxon>Debaryomycetaceae</taxon>
        <taxon>Yamadazyma</taxon>
    </lineage>
</organism>
<dbReference type="GeneID" id="18247907"/>
<name>G3BAQ4_CANTC</name>
<dbReference type="AlphaFoldDB" id="G3BAQ4"/>
<dbReference type="KEGG" id="cten:18247907"/>
<keyword evidence="3" id="KW-1185">Reference proteome</keyword>
<dbReference type="RefSeq" id="XP_006688250.1">
    <property type="nucleotide sequence ID" value="XM_006688187.1"/>
</dbReference>
<dbReference type="OrthoDB" id="4088353at2759"/>
<accession>G3BAQ4</accession>
<evidence type="ECO:0000313" key="3">
    <source>
        <dbReference type="Proteomes" id="UP000000707"/>
    </source>
</evidence>
<dbReference type="eggNOG" id="ENOG502SGNS">
    <property type="taxonomic scope" value="Eukaryota"/>
</dbReference>
<dbReference type="HOGENOM" id="CLU_750044_0_0_1"/>
<evidence type="ECO:0000313" key="2">
    <source>
        <dbReference type="EMBL" id="EGV62080.1"/>
    </source>
</evidence>
<dbReference type="EMBL" id="GL996527">
    <property type="protein sequence ID" value="EGV62080.1"/>
    <property type="molecule type" value="Genomic_DNA"/>
</dbReference>
<sequence>MAMASPIPIPNRGSSSSRLRKQSLIRCCSKSSGDRSLSRSALMEKPTTPVYININSIKSSVNADSHPLEHDFQDSDNDSVFDDSFENSSITSANSSINSSFNSCLSLCSPPTGMNINRKSKGVSQIQLLTINSNSTPSTSPTNLSRLLKSLPVAPTPKPVANKSIEIRDFLNGEPTRFHEALPSVELQTFKTTTATPTDSLWPGCRSSNNFRNRDDRINSSFLKLYAIDFQCRSTGLLPHSNHDPIRPDQTQFHAQHNMHKLSARSRDKLWQSIILAPRSDTTPTPSIDHGNYVFVGGQKSSGNSLTMKHGDILPWSHDNKPSLKPTGILKTCKPLVNGTNPNSGVSHCQYTIKGWSNTRWLECSATAA</sequence>
<gene>
    <name evidence="2" type="ORF">CANTEDRAFT_115532</name>
</gene>
<proteinExistence type="predicted"/>
<feature type="region of interest" description="Disordered" evidence="1">
    <location>
        <begin position="1"/>
        <end position="21"/>
    </location>
</feature>
<protein>
    <submittedName>
        <fullName evidence="2">Uncharacterized protein</fullName>
    </submittedName>
</protein>